<name>A0A1I0QW01_9BACT</name>
<evidence type="ECO:0000313" key="1">
    <source>
        <dbReference type="EMBL" id="SEW31662.1"/>
    </source>
</evidence>
<dbReference type="PROSITE" id="PS51257">
    <property type="entry name" value="PROKAR_LIPOPROTEIN"/>
    <property type="match status" value="1"/>
</dbReference>
<dbReference type="GeneID" id="99987461"/>
<sequence length="410" mass="46940">MKRDKLSIIKSLWLLAVIIVATGCVEEFETDSIKFEKLLVVDANISDQAKTHQVRLFYTNPIDQDTDNISNALTGATVWVEDNIGNRTDFIEQSPGYYRSPESFAGQRGNRYALFITTAEGKNYQSAYEEMVQSPEITDIYNQFNIELGDRNATSVPGVQFFINVENADQGSQFYRYEWNDVHQIVVPYPKKYEAIPSREGYDVAPFTLDVEECYREERFDELILATSTNNANGQLVEVPIKFSQAYDFNVTTRYSIEITQRSISPEAYSYYRKIELFNESNGSLFDKQQGIIVGNVISLDDPDERVLGYFEVSGSSSKRIYLDYTALDPEILAYLDRTCEEYGAIQYSGSIEDFYAANDLPESLRGSEASKRSLYELFDLGLTGEFKFAHRFCTDCRRRGSLGKPEYWQ</sequence>
<reference evidence="2" key="1">
    <citation type="submission" date="2016-10" db="EMBL/GenBank/DDBJ databases">
        <authorList>
            <person name="Varghese N."/>
            <person name="Submissions S."/>
        </authorList>
    </citation>
    <scope>NUCLEOTIDE SEQUENCE [LARGE SCALE GENOMIC DNA]</scope>
    <source>
        <strain evidence="2">CGMCC 1.12402</strain>
    </source>
</reference>
<accession>A0A1I0QW01</accession>
<dbReference type="Pfam" id="PF14054">
    <property type="entry name" value="DUF4249"/>
    <property type="match status" value="1"/>
</dbReference>
<proteinExistence type="predicted"/>
<keyword evidence="2" id="KW-1185">Reference proteome</keyword>
<dbReference type="STRING" id="1267423.SAMN05216290_2771"/>
<dbReference type="RefSeq" id="WP_090259158.1">
    <property type="nucleotide sequence ID" value="NZ_FOIR01000002.1"/>
</dbReference>
<dbReference type="OrthoDB" id="1062680at2"/>
<evidence type="ECO:0008006" key="3">
    <source>
        <dbReference type="Google" id="ProtNLM"/>
    </source>
</evidence>
<dbReference type="InterPro" id="IPR025345">
    <property type="entry name" value="DUF4249"/>
</dbReference>
<dbReference type="EMBL" id="FOIR01000002">
    <property type="protein sequence ID" value="SEW31662.1"/>
    <property type="molecule type" value="Genomic_DNA"/>
</dbReference>
<dbReference type="AlphaFoldDB" id="A0A1I0QW01"/>
<evidence type="ECO:0000313" key="2">
    <source>
        <dbReference type="Proteomes" id="UP000199437"/>
    </source>
</evidence>
<dbReference type="Proteomes" id="UP000199437">
    <property type="component" value="Unassembled WGS sequence"/>
</dbReference>
<organism evidence="1 2">
    <name type="scientific">Roseivirga pacifica</name>
    <dbReference type="NCBI Taxonomy" id="1267423"/>
    <lineage>
        <taxon>Bacteria</taxon>
        <taxon>Pseudomonadati</taxon>
        <taxon>Bacteroidota</taxon>
        <taxon>Cytophagia</taxon>
        <taxon>Cytophagales</taxon>
        <taxon>Roseivirgaceae</taxon>
        <taxon>Roseivirga</taxon>
    </lineage>
</organism>
<gene>
    <name evidence="1" type="ORF">SAMN05216290_2771</name>
</gene>
<protein>
    <recommendedName>
        <fullName evidence="3">DUF4249 domain-containing protein</fullName>
    </recommendedName>
</protein>